<keyword evidence="1 2" id="KW-0413">Isomerase</keyword>
<evidence type="ECO:0000313" key="2">
    <source>
        <dbReference type="EMBL" id="GAA1778637.1"/>
    </source>
</evidence>
<keyword evidence="3" id="KW-1185">Reference proteome</keyword>
<accession>A0ABN2L9A8</accession>
<comment type="caution">
    <text evidence="2">The sequence shown here is derived from an EMBL/GenBank/DDBJ whole genome shotgun (WGS) entry which is preliminary data.</text>
</comment>
<dbReference type="GO" id="GO:0016853">
    <property type="term" value="F:isomerase activity"/>
    <property type="evidence" value="ECO:0007669"/>
    <property type="project" value="UniProtKB-KW"/>
</dbReference>
<evidence type="ECO:0000256" key="1">
    <source>
        <dbReference type="ARBA" id="ARBA00023235"/>
    </source>
</evidence>
<dbReference type="Proteomes" id="UP001500851">
    <property type="component" value="Unassembled WGS sequence"/>
</dbReference>
<reference evidence="2 3" key="1">
    <citation type="journal article" date="2019" name="Int. J. Syst. Evol. Microbiol.">
        <title>The Global Catalogue of Microorganisms (GCM) 10K type strain sequencing project: providing services to taxonomists for standard genome sequencing and annotation.</title>
        <authorList>
            <consortium name="The Broad Institute Genomics Platform"/>
            <consortium name="The Broad Institute Genome Sequencing Center for Infectious Disease"/>
            <person name="Wu L."/>
            <person name="Ma J."/>
        </authorList>
    </citation>
    <scope>NUCLEOTIDE SEQUENCE [LARGE SCALE GENOMIC DNA]</scope>
    <source>
        <strain evidence="2 3">JCM 14736</strain>
    </source>
</reference>
<dbReference type="PANTHER" id="PTHR39193:SF1">
    <property type="entry name" value="5-DEOXY-GLUCURONATE ISOMERASE"/>
    <property type="match status" value="1"/>
</dbReference>
<dbReference type="InterPro" id="IPR011051">
    <property type="entry name" value="RmlC_Cupin_sf"/>
</dbReference>
<gene>
    <name evidence="2" type="primary">iolB</name>
    <name evidence="2" type="ORF">GCM10009768_04360</name>
</gene>
<dbReference type="NCBIfam" id="TIGR04378">
    <property type="entry name" value="myo_inos_iolB"/>
    <property type="match status" value="1"/>
</dbReference>
<name>A0ABN2L9A8_9MICO</name>
<dbReference type="Gene3D" id="2.60.120.10">
    <property type="entry name" value="Jelly Rolls"/>
    <property type="match status" value="2"/>
</dbReference>
<protein>
    <submittedName>
        <fullName evidence="2">5-deoxy-glucuronate isomerase</fullName>
    </submittedName>
</protein>
<dbReference type="SUPFAM" id="SSF51182">
    <property type="entry name" value="RmlC-like cupins"/>
    <property type="match status" value="1"/>
</dbReference>
<organism evidence="2 3">
    <name type="scientific">Leucobacter iarius</name>
    <dbReference type="NCBI Taxonomy" id="333963"/>
    <lineage>
        <taxon>Bacteria</taxon>
        <taxon>Bacillati</taxon>
        <taxon>Actinomycetota</taxon>
        <taxon>Actinomycetes</taxon>
        <taxon>Micrococcales</taxon>
        <taxon>Microbacteriaceae</taxon>
        <taxon>Leucobacter</taxon>
    </lineage>
</organism>
<dbReference type="InterPro" id="IPR024203">
    <property type="entry name" value="Deoxy-glucuronate_isom_IolB"/>
</dbReference>
<dbReference type="RefSeq" id="WP_344028715.1">
    <property type="nucleotide sequence ID" value="NZ_BAAAOB010000001.1"/>
</dbReference>
<dbReference type="InterPro" id="IPR014710">
    <property type="entry name" value="RmlC-like_jellyroll"/>
</dbReference>
<dbReference type="EMBL" id="BAAAOB010000001">
    <property type="protein sequence ID" value="GAA1778637.1"/>
    <property type="molecule type" value="Genomic_DNA"/>
</dbReference>
<proteinExistence type="predicted"/>
<evidence type="ECO:0000313" key="3">
    <source>
        <dbReference type="Proteomes" id="UP001500851"/>
    </source>
</evidence>
<dbReference type="Pfam" id="PF04962">
    <property type="entry name" value="KduI"/>
    <property type="match status" value="1"/>
</dbReference>
<sequence>MTAEANGSGERWFHRRGALGADGWETVVDERTPGWAHTGLRVARLEAGERIALEGAGVERLIVPLSGSFAVTRTEPGAADGAATIELAGRASVFDGPTDVLYLSAAVETASVEAVGGPGRFAVATSPTDRVLPSRRIGADEVPVELRGGGASSRQVHNFGTPQALDASRFIVCEVITPAENWSSYPPHKHDEHVPGHESRLEEIYYFESAPARGAAAEASEAHAFGMFSTYSSPAGDIEIDAMVRTGDVALIPFGYHGPAVAAPGYDLYYLNVMAGPDPERVWLISDDPAHGWVRSTWDGLGIDARLPFAPDAQPAPDTEETAR</sequence>
<dbReference type="InterPro" id="IPR021120">
    <property type="entry name" value="KduI/IolB_isomerase"/>
</dbReference>
<dbReference type="PANTHER" id="PTHR39193">
    <property type="entry name" value="5-DEOXY-GLUCURONATE ISOMERASE"/>
    <property type="match status" value="1"/>
</dbReference>